<gene>
    <name evidence="1" type="ORF">M9458_003509</name>
</gene>
<dbReference type="Proteomes" id="UP001529510">
    <property type="component" value="Unassembled WGS sequence"/>
</dbReference>
<dbReference type="PROSITE" id="PS00141">
    <property type="entry name" value="ASP_PROTEASE"/>
    <property type="match status" value="1"/>
</dbReference>
<evidence type="ECO:0000313" key="2">
    <source>
        <dbReference type="Proteomes" id="UP001529510"/>
    </source>
</evidence>
<proteinExistence type="predicted"/>
<dbReference type="Pfam" id="PF08284">
    <property type="entry name" value="RVP_2"/>
    <property type="match status" value="1"/>
</dbReference>
<dbReference type="InterPro" id="IPR001969">
    <property type="entry name" value="Aspartic_peptidase_AS"/>
</dbReference>
<dbReference type="InterPro" id="IPR021109">
    <property type="entry name" value="Peptidase_aspartic_dom_sf"/>
</dbReference>
<comment type="caution">
    <text evidence="1">The sequence shown here is derived from an EMBL/GenBank/DDBJ whole genome shotgun (WGS) entry which is preliminary data.</text>
</comment>
<dbReference type="SUPFAM" id="SSF50630">
    <property type="entry name" value="Acid proteases"/>
    <property type="match status" value="1"/>
</dbReference>
<dbReference type="PANTHER" id="PTHR15503:SF22">
    <property type="entry name" value="TRANSPOSON TY3-I GAG POLYPROTEIN"/>
    <property type="match status" value="1"/>
</dbReference>
<dbReference type="AlphaFoldDB" id="A0ABD0RR32"/>
<accession>A0ABD0RR32</accession>
<sequence>MCSANQLPLSQCTMNSSAYGKQICHFTTTPSFPHSGRLPYISLNTSTLATWNLHPAAAASPIQPPPAPEPMQTDCYHLSPAAHSRRITQGLCLYCGAKDHLMRTCPVHPPVLYCPMNVMSTVQINPGVSHVPLIDAVLMYLNQSFPVKVLVDSGASANFISSLCLSWTKIPCQQNPTSYQISTIQGKPLGKGLVRHCTPELSLCIGCFHNERLSVLVLEDATVDIVLGCPWLAQHHPDLLWTTAKVLQWSKKCHEQCLMDLPALTPTYSTLSICSTSIESPASQDHFQIPQEYQAFQDVFSKVAATHLPPHRPWDCVIDLLPGAKLPKGH</sequence>
<evidence type="ECO:0000313" key="1">
    <source>
        <dbReference type="EMBL" id="KAL0200322.1"/>
    </source>
</evidence>
<evidence type="ECO:0008006" key="3">
    <source>
        <dbReference type="Google" id="ProtNLM"/>
    </source>
</evidence>
<protein>
    <recommendedName>
        <fullName evidence="3">CCHC-type domain-containing protein</fullName>
    </recommendedName>
</protein>
<dbReference type="EMBL" id="JAMKFB020000002">
    <property type="protein sequence ID" value="KAL0200322.1"/>
    <property type="molecule type" value="Genomic_DNA"/>
</dbReference>
<name>A0ABD0RR32_CIRMR</name>
<dbReference type="CDD" id="cd00303">
    <property type="entry name" value="retropepsin_like"/>
    <property type="match status" value="1"/>
</dbReference>
<dbReference type="InterPro" id="IPR032567">
    <property type="entry name" value="RTL1-rel"/>
</dbReference>
<reference evidence="1 2" key="1">
    <citation type="submission" date="2024-05" db="EMBL/GenBank/DDBJ databases">
        <title>Genome sequencing and assembly of Indian major carp, Cirrhinus mrigala (Hamilton, 1822).</title>
        <authorList>
            <person name="Mohindra V."/>
            <person name="Chowdhury L.M."/>
            <person name="Lal K."/>
            <person name="Jena J.K."/>
        </authorList>
    </citation>
    <scope>NUCLEOTIDE SEQUENCE [LARGE SCALE GENOMIC DNA]</scope>
    <source>
        <strain evidence="1">CM1030</strain>
        <tissue evidence="1">Blood</tissue>
    </source>
</reference>
<keyword evidence="2" id="KW-1185">Reference proteome</keyword>
<dbReference type="PANTHER" id="PTHR15503">
    <property type="entry name" value="LDOC1 RELATED"/>
    <property type="match status" value="1"/>
</dbReference>
<organism evidence="1 2">
    <name type="scientific">Cirrhinus mrigala</name>
    <name type="common">Mrigala</name>
    <dbReference type="NCBI Taxonomy" id="683832"/>
    <lineage>
        <taxon>Eukaryota</taxon>
        <taxon>Metazoa</taxon>
        <taxon>Chordata</taxon>
        <taxon>Craniata</taxon>
        <taxon>Vertebrata</taxon>
        <taxon>Euteleostomi</taxon>
        <taxon>Actinopterygii</taxon>
        <taxon>Neopterygii</taxon>
        <taxon>Teleostei</taxon>
        <taxon>Ostariophysi</taxon>
        <taxon>Cypriniformes</taxon>
        <taxon>Cyprinidae</taxon>
        <taxon>Labeoninae</taxon>
        <taxon>Labeonini</taxon>
        <taxon>Cirrhinus</taxon>
    </lineage>
</organism>
<dbReference type="Gene3D" id="2.40.70.10">
    <property type="entry name" value="Acid Proteases"/>
    <property type="match status" value="1"/>
</dbReference>
<feature type="non-terminal residue" evidence="1">
    <location>
        <position position="330"/>
    </location>
</feature>